<proteinExistence type="inferred from homology"/>
<comment type="similarity">
    <text evidence="1">Belongs to the sulfotransferase 1 family.</text>
</comment>
<evidence type="ECO:0000256" key="2">
    <source>
        <dbReference type="ARBA" id="ARBA00022679"/>
    </source>
</evidence>
<dbReference type="InterPro" id="IPR027417">
    <property type="entry name" value="P-loop_NTPase"/>
</dbReference>
<dbReference type="GO" id="GO:0008146">
    <property type="term" value="F:sulfotransferase activity"/>
    <property type="evidence" value="ECO:0007669"/>
    <property type="project" value="InterPro"/>
</dbReference>
<protein>
    <submittedName>
        <fullName evidence="4">Sulfotransferase</fullName>
    </submittedName>
</protein>
<comment type="caution">
    <text evidence="4">The sequence shown here is derived from an EMBL/GenBank/DDBJ whole genome shotgun (WGS) entry which is preliminary data.</text>
</comment>
<dbReference type="PATRIC" id="fig|56193.3.peg.636"/>
<organism evidence="4 5">
    <name type="scientific">Sphingobium chungbukense</name>
    <dbReference type="NCBI Taxonomy" id="56193"/>
    <lineage>
        <taxon>Bacteria</taxon>
        <taxon>Pseudomonadati</taxon>
        <taxon>Pseudomonadota</taxon>
        <taxon>Alphaproteobacteria</taxon>
        <taxon>Sphingomonadales</taxon>
        <taxon>Sphingomonadaceae</taxon>
        <taxon>Sphingobium</taxon>
    </lineage>
</organism>
<evidence type="ECO:0000256" key="1">
    <source>
        <dbReference type="ARBA" id="ARBA00005771"/>
    </source>
</evidence>
<feature type="domain" description="Sulfotransferase" evidence="3">
    <location>
        <begin position="31"/>
        <end position="270"/>
    </location>
</feature>
<dbReference type="PANTHER" id="PTHR11783">
    <property type="entry name" value="SULFOTRANSFERASE SULT"/>
    <property type="match status" value="1"/>
</dbReference>
<evidence type="ECO:0000313" key="5">
    <source>
        <dbReference type="Proteomes" id="UP000033874"/>
    </source>
</evidence>
<sequence length="287" mass="32060">MNMLSLKGFARAMRRRLRDEPHLRLAAARADAFLVSYPKSGRTWLRYLLSCYFAESAGLGFEPDLTTTFRVLPNFDRDPVRGIDAFVGRRSDVALPSVLVSHLPYRERLFLDRPVLFLVRDPRDVIVSAYFHATRHKKSFAGDIADFLDEPKYGLAALTGYLNGWADGLAGRPHHLISYEHMLAEPVPTVTAILSFLGVEPKGDLVARAVAAAQFDRMRDKERDGGIPGHDYDRNDDQSLRMRSGKAGTFGQWLSADQADLVLERCRAELSPRALDLLAATGVDLVC</sequence>
<dbReference type="AlphaFoldDB" id="A0A0M3AUV1"/>
<dbReference type="SUPFAM" id="SSF52540">
    <property type="entry name" value="P-loop containing nucleoside triphosphate hydrolases"/>
    <property type="match status" value="1"/>
</dbReference>
<dbReference type="RefSeq" id="WP_046762116.1">
    <property type="nucleotide sequence ID" value="NZ_LBIC01000001.1"/>
</dbReference>
<keyword evidence="2 4" id="KW-0808">Transferase</keyword>
<name>A0A0M3AUV1_9SPHN</name>
<dbReference type="STRING" id="56193.YP76_03100"/>
<evidence type="ECO:0000259" key="3">
    <source>
        <dbReference type="Pfam" id="PF00685"/>
    </source>
</evidence>
<dbReference type="InterPro" id="IPR000863">
    <property type="entry name" value="Sulfotransferase_dom"/>
</dbReference>
<dbReference type="EMBL" id="LBIC01000001">
    <property type="protein sequence ID" value="KKW93673.1"/>
    <property type="molecule type" value="Genomic_DNA"/>
</dbReference>
<gene>
    <name evidence="4" type="ORF">YP76_03100</name>
</gene>
<evidence type="ECO:0000313" key="4">
    <source>
        <dbReference type="EMBL" id="KKW93673.1"/>
    </source>
</evidence>
<reference evidence="4 5" key="1">
    <citation type="submission" date="2015-04" db="EMBL/GenBank/DDBJ databases">
        <title>Genome sequence of aromatic hydrocarbons-degrading Sphingobium chungbukense DJ77.</title>
        <authorList>
            <person name="Kim Y.-C."/>
            <person name="Chae J.-C."/>
        </authorList>
    </citation>
    <scope>NUCLEOTIDE SEQUENCE [LARGE SCALE GENOMIC DNA]</scope>
    <source>
        <strain evidence="4 5">DJ77</strain>
    </source>
</reference>
<accession>A0A0M3AUV1</accession>
<dbReference type="Gene3D" id="3.40.50.300">
    <property type="entry name" value="P-loop containing nucleotide triphosphate hydrolases"/>
    <property type="match status" value="1"/>
</dbReference>
<keyword evidence="5" id="KW-1185">Reference proteome</keyword>
<dbReference type="Pfam" id="PF00685">
    <property type="entry name" value="Sulfotransfer_1"/>
    <property type="match status" value="1"/>
</dbReference>
<dbReference type="Proteomes" id="UP000033874">
    <property type="component" value="Unassembled WGS sequence"/>
</dbReference>